<comment type="caution">
    <text evidence="6">The sequence shown here is derived from an EMBL/GenBank/DDBJ whole genome shotgun (WGS) entry which is preliminary data.</text>
</comment>
<dbReference type="InterPro" id="IPR052652">
    <property type="entry name" value="Telomerase_Complex_Comp"/>
</dbReference>
<feature type="region of interest" description="Disordered" evidence="4">
    <location>
        <begin position="125"/>
        <end position="168"/>
    </location>
</feature>
<dbReference type="Pfam" id="PF00400">
    <property type="entry name" value="WD40"/>
    <property type="match status" value="9"/>
</dbReference>
<dbReference type="EMBL" id="JACVVK020000147">
    <property type="protein sequence ID" value="KAK7488729.1"/>
    <property type="molecule type" value="Genomic_DNA"/>
</dbReference>
<feature type="repeat" description="WD" evidence="3">
    <location>
        <begin position="2179"/>
        <end position="2209"/>
    </location>
</feature>
<dbReference type="Pfam" id="PF13271">
    <property type="entry name" value="DUF4062"/>
    <property type="match status" value="1"/>
</dbReference>
<feature type="repeat" description="WD" evidence="3">
    <location>
        <begin position="1698"/>
        <end position="1739"/>
    </location>
</feature>
<feature type="repeat" description="WD" evidence="3">
    <location>
        <begin position="1829"/>
        <end position="1855"/>
    </location>
</feature>
<feature type="repeat" description="WD" evidence="3">
    <location>
        <begin position="2312"/>
        <end position="2342"/>
    </location>
</feature>
<evidence type="ECO:0000313" key="6">
    <source>
        <dbReference type="EMBL" id="KAK7488729.1"/>
    </source>
</evidence>
<feature type="compositionally biased region" description="Gly residues" evidence="4">
    <location>
        <begin position="391"/>
        <end position="400"/>
    </location>
</feature>
<evidence type="ECO:0000256" key="1">
    <source>
        <dbReference type="ARBA" id="ARBA00022574"/>
    </source>
</evidence>
<dbReference type="Pfam" id="PF25047">
    <property type="entry name" value="Beta-prop_TEP1_2nd"/>
    <property type="match status" value="1"/>
</dbReference>
<keyword evidence="1 3" id="KW-0853">WD repeat</keyword>
<feature type="repeat" description="WD" evidence="3">
    <location>
        <begin position="1781"/>
        <end position="1822"/>
    </location>
</feature>
<organism evidence="6 7">
    <name type="scientific">Batillaria attramentaria</name>
    <dbReference type="NCBI Taxonomy" id="370345"/>
    <lineage>
        <taxon>Eukaryota</taxon>
        <taxon>Metazoa</taxon>
        <taxon>Spiralia</taxon>
        <taxon>Lophotrochozoa</taxon>
        <taxon>Mollusca</taxon>
        <taxon>Gastropoda</taxon>
        <taxon>Caenogastropoda</taxon>
        <taxon>Sorbeoconcha</taxon>
        <taxon>Cerithioidea</taxon>
        <taxon>Batillariidae</taxon>
        <taxon>Batillaria</taxon>
    </lineage>
</organism>
<dbReference type="PANTHER" id="PTHR44791:SF1">
    <property type="entry name" value="TELOMERASE PROTEIN COMPONENT 1"/>
    <property type="match status" value="1"/>
</dbReference>
<protein>
    <recommendedName>
        <fullName evidence="5">TROVE domain-containing protein</fullName>
    </recommendedName>
</protein>
<feature type="compositionally biased region" description="Acidic residues" evidence="4">
    <location>
        <begin position="421"/>
        <end position="430"/>
    </location>
</feature>
<dbReference type="CDD" id="cd00200">
    <property type="entry name" value="WD40"/>
    <property type="match status" value="3"/>
</dbReference>
<dbReference type="PROSITE" id="PS50988">
    <property type="entry name" value="TROVE"/>
    <property type="match status" value="1"/>
</dbReference>
<feature type="compositionally biased region" description="Basic residues" evidence="4">
    <location>
        <begin position="604"/>
        <end position="618"/>
    </location>
</feature>
<proteinExistence type="predicted"/>
<dbReference type="Gene3D" id="2.130.10.10">
    <property type="entry name" value="YVTN repeat-like/Quinoprotein amine dehydrogenase"/>
    <property type="match status" value="6"/>
</dbReference>
<dbReference type="PANTHER" id="PTHR44791">
    <property type="entry name" value="TELOMERASE PROTEIN COMPONENT 1 TEP1"/>
    <property type="match status" value="1"/>
</dbReference>
<evidence type="ECO:0000256" key="4">
    <source>
        <dbReference type="SAM" id="MobiDB-lite"/>
    </source>
</evidence>
<name>A0ABD0KNF3_9CAEN</name>
<feature type="repeat" description="WD" evidence="3">
    <location>
        <begin position="1906"/>
        <end position="1938"/>
    </location>
</feature>
<dbReference type="Pfam" id="PF17908">
    <property type="entry name" value="APAF1_C"/>
    <property type="match status" value="1"/>
</dbReference>
<dbReference type="InterPro" id="IPR001680">
    <property type="entry name" value="WD40_rpt"/>
</dbReference>
<dbReference type="InterPro" id="IPR036322">
    <property type="entry name" value="WD40_repeat_dom_sf"/>
</dbReference>
<dbReference type="Gene3D" id="3.40.50.410">
    <property type="entry name" value="von Willebrand factor, type A domain"/>
    <property type="match status" value="1"/>
</dbReference>
<feature type="repeat" description="WD" evidence="3">
    <location>
        <begin position="2080"/>
        <end position="2114"/>
    </location>
</feature>
<dbReference type="InterPro" id="IPR056829">
    <property type="entry name" value="Beta-prop_TEP1_2nd"/>
</dbReference>
<dbReference type="Pfam" id="PF05731">
    <property type="entry name" value="TROVE"/>
    <property type="match status" value="1"/>
</dbReference>
<dbReference type="Gene3D" id="3.40.50.300">
    <property type="entry name" value="P-loop containing nucleotide triphosphate hydrolases"/>
    <property type="match status" value="1"/>
</dbReference>
<feature type="repeat" description="WD" evidence="3">
    <location>
        <begin position="1740"/>
        <end position="1780"/>
    </location>
</feature>
<feature type="compositionally biased region" description="Acidic residues" evidence="4">
    <location>
        <begin position="2243"/>
        <end position="2254"/>
    </location>
</feature>
<feature type="repeat" description="WD" evidence="3">
    <location>
        <begin position="2353"/>
        <end position="2385"/>
    </location>
</feature>
<dbReference type="Gene3D" id="1.25.40.370">
    <property type="match status" value="1"/>
</dbReference>
<dbReference type="InterPro" id="IPR037214">
    <property type="entry name" value="TROVE_dom_sf"/>
</dbReference>
<feature type="region of interest" description="Disordered" evidence="4">
    <location>
        <begin position="368"/>
        <end position="430"/>
    </location>
</feature>
<dbReference type="InterPro" id="IPR025139">
    <property type="entry name" value="DUF4062"/>
</dbReference>
<sequence length="2627" mass="291137">MVCHLGSTGKATEAGDERKRKPQVGLSPVIQEKKTKKAATTGSSLLSSGTLSLTSSGTLTSLTSGLSLASSSLSSKLFSSSLGGTSHAGDADTALSKLSIKDGKGSSALSHLSVGLSLGGSSKLSHFKEPAKGHSTSPKVREAKTSPRDSSEKGRSKLGKSNKKKMKLEGKIATSGARALERYAIPQPEYSLRTDEVDDVEIEIPRFIHPSRDETLIASLHKPLSDTRGLKNGLINAVSASLLCSPNFRDPRDQARLQLVVISKRVLVSDPEFVALYARRELNIRTTSNFLLALASNHPECRPFLRKYYSATIMLPSDWIEVAEIYQAFKDDHINFGSLPSALRKVMVTKFADFDKYQLAKYNKDKSGAKKKKKAGGDTATSRGGLRGRRGGLGFRGRGGGRGREVLLHAGTKRPGPQDSSSEDESYEDESYDQLYKQELGVEFDEESDTEEERQLKTFTLKQLIRKLHIVEPVEHVMSLIGKKYPLTPEEFYKSRLPGLWEEERAGKRMKLPVPETWETQVSLKGNKAETWQDLLDHKKLPFMAMLRNLRNLIKAGISMKHHNMVIRRLTDQRQVVNSKQFPFRFFSAYQVLNELEQAYEKSRRGRGAARGSGRGRGRGAANQWWIKRQEKNKAAKSTPQETPFDLNIIKRYRKALDTAVKIATVHNVQPIKGRTVIICSVDSQMMVPCDGARRGLGQSRTVAEVSLLLALMCKYSCEESELVLHDAMVARTVDVERGTILDNLARLLDSLPLVDNSDASSWDERKRREMMSGFPHWVLGEKLRDRVPIDNLIVLGFHLEPDQPTGRLILDFLRPYRRLVNPNMLYVSICAAGKNCKFNTEIKSEHENDIYISGFSDAILRFIAERGSGGQLLHVENIDTAFNLLTPTPIALESADKQSPAFTPEKPLPVSAMVPRWRTARVFISSTFRDMHGERDLLTRFVFPELRALGRHHFINVFEMDLRWGVTEEDTRNNRTLELCLQELTKCQLFVGLLGERYGWVPSQCQLPDTPEFDCVRQYKQGASVTELEMHFGALSDIPKTKGRAVFFIRDSLFEKDIPLGFKPDFVSESEEAKARLHSLKNRVRTSGHEVFDGYPCRWGGVVDNKPMVAGLEEFGQRALNMLWLAVQRLCPDEDAMLDEDTHILRLHRAFVDSRHEQFVGRKTMIKHCVNKIISTSSGIIGLVGKGGSGKSALMASVIYEYVQSKHCASGNNVFVHIVGAAPGSTCLAATLRRLCLEIKRNFGLTTHIPDDFNNLAVTFGTILKEAGDLCSPSSPLVVFVDGLYLMETAHQPCNLEWLPQPLPPNVVVMISAVEGDMCHKALVRLKADVVTVGALDMFEKAEVVRQTLAAHRKALDESAFNNQLKFLMMKKEAHSPLFLKIACEELRVFGVFEKVTSKLKSMSHTTPQLMQEVLQRLETDHGVDLVTTTLSLLICARDGLLSEELFELLAWQAALKAKKEKIQPREMVRKEFPSSAVLPPATFAYLQRSVQSFLNPLSSYSGSVCLTLAHPEIETAIRQRYLRGAAAEQEQQLHRLLAGYYMRQADPGGDGTWKGRNARAFSELPYHLSHAGCYHDLEDTLCSLLFIHAKCMLGQATQLMDDFVAKGASTKSMEKEQVKFLATPRVKEYQTFVSTNLHILSSYPALTWQQASNSTEDSLVCQELRRLRTAGLIEDDTGCMDWDNKPTSPDPCYLHLANLQQPATCVAVSPDGTYFASGGLDCLVRLYDMATGKEVRFYRGHSDAITDVCFINQSVLCSASLDKTLSLWDVEQGHRIAHLQGHTRRVNACAGDPSGKLVASASWDTTVRIWNAAKGQSICDFDLGCPVNDVAFHPEGQLIVTGSWDALIRIYDIFHKTRKAVLRGHMSSVRAVAFSHDGVHIASASLDGDVKIWSATKGVQVGNIRGHGGPINRLTFSPTGRDLITASDDHKVKVWSGELGIPLHVIGSEDDGPATAAALSPDGTTVAVGYHSSYVRVYDVGTGLLLWQAKPHTMSVRAITYTTDGNHIITGSDDCKAHVLEASHGTLVYTMEGHTQAILGITAHRKYVATTSQDCSCCLFPPVKTAKRNRIVKPLATLRGHTGPVTSCTFGPGAQKLATASRDMSVCIWDVRVCEMDPNPSPESTMTHCHADWVNACGWSSTAEFMVSVTQTKNLLQGSDFNLKVWDMKTKEEKHRLVGHTSSINTMAYKFGCVVSGSSDGQVKVWSHRGTEITTLYGHTQRVNACDVYVKCRATDGESLEKDEESGADEEEKSWAQMAEEEEDEASDKKKVNSKKQKGLNVQDVLVVSCSDDGTVRLWRPLQANTLASLTGHSDRVLAVAVDKDGHVASAGLDNSLRLWAPKLVNTMQVTGQHEAEVTCITAGPDRNVVLSTDRSGVVSIWQYNRTSGFTCVYSFKAHEKSVNAACFVNKGSTKFVTASDDMTMAVWDILHKKEGMIVRKRLEDELRAPVTSLAWAASLINTTEVFVVGASWDGCVFFWSADTKKWDKHAVCEGRVSYGPKRSYDWPLSICPEGNQLLTTTTDGNVATLVLTKDNKSNHVEVSKHMKLTVPTDQVSNPAEVKEYPDPPNWVHVAAVGRGAELYFGDSWGQLSRVSKYVAWHQLKVGQFFCQAPITSLCQPQLKE</sequence>
<dbReference type="Proteomes" id="UP001519460">
    <property type="component" value="Unassembled WGS sequence"/>
</dbReference>
<accession>A0ABD0KNF3</accession>
<dbReference type="PROSITE" id="PS00678">
    <property type="entry name" value="WD_REPEATS_1"/>
    <property type="match status" value="2"/>
</dbReference>
<reference evidence="6 7" key="1">
    <citation type="journal article" date="2023" name="Sci. Data">
        <title>Genome assembly of the Korean intertidal mud-creeper Batillaria attramentaria.</title>
        <authorList>
            <person name="Patra A.K."/>
            <person name="Ho P.T."/>
            <person name="Jun S."/>
            <person name="Lee S.J."/>
            <person name="Kim Y."/>
            <person name="Won Y.J."/>
        </authorList>
    </citation>
    <scope>NUCLEOTIDE SEQUENCE [LARGE SCALE GENOMIC DNA]</scope>
    <source>
        <strain evidence="6">Wonlab-2016</strain>
    </source>
</reference>
<dbReference type="SUPFAM" id="SSF140864">
    <property type="entry name" value="TROVE domain-like"/>
    <property type="match status" value="1"/>
</dbReference>
<keyword evidence="2" id="KW-0677">Repeat</keyword>
<feature type="compositionally biased region" description="Low complexity" evidence="4">
    <location>
        <begin position="38"/>
        <end position="55"/>
    </location>
</feature>
<evidence type="ECO:0000313" key="7">
    <source>
        <dbReference type="Proteomes" id="UP001519460"/>
    </source>
</evidence>
<dbReference type="InterPro" id="IPR015943">
    <property type="entry name" value="WD40/YVTN_repeat-like_dom_sf"/>
</dbReference>
<dbReference type="PROSITE" id="PS50294">
    <property type="entry name" value="WD_REPEATS_REGION"/>
    <property type="match status" value="8"/>
</dbReference>
<gene>
    <name evidence="6" type="ORF">BaRGS_00020026</name>
</gene>
<feature type="compositionally biased region" description="Basic residues" evidence="4">
    <location>
        <begin position="156"/>
        <end position="166"/>
    </location>
</feature>
<evidence type="ECO:0000259" key="5">
    <source>
        <dbReference type="PROSITE" id="PS50988"/>
    </source>
</evidence>
<keyword evidence="7" id="KW-1185">Reference proteome</keyword>
<dbReference type="SMART" id="SM00320">
    <property type="entry name" value="WD40"/>
    <property type="match status" value="17"/>
</dbReference>
<dbReference type="InterPro" id="IPR041452">
    <property type="entry name" value="APAF1_C"/>
</dbReference>
<dbReference type="InterPro" id="IPR019775">
    <property type="entry name" value="WD40_repeat_CS"/>
</dbReference>
<dbReference type="InterPro" id="IPR027417">
    <property type="entry name" value="P-loop_NTPase"/>
</dbReference>
<dbReference type="InterPro" id="IPR045804">
    <property type="entry name" value="DUF5920"/>
</dbReference>
<feature type="domain" description="TROVE" evidence="5">
    <location>
        <begin position="213"/>
        <end position="674"/>
    </location>
</feature>
<feature type="compositionally biased region" description="Basic and acidic residues" evidence="4">
    <location>
        <begin position="139"/>
        <end position="155"/>
    </location>
</feature>
<feature type="region of interest" description="Disordered" evidence="4">
    <location>
        <begin position="1"/>
        <end position="55"/>
    </location>
</feature>
<feature type="repeat" description="WD" evidence="3">
    <location>
        <begin position="2398"/>
        <end position="2432"/>
    </location>
</feature>
<dbReference type="InterPro" id="IPR008858">
    <property type="entry name" value="TROVE_dom"/>
</dbReference>
<dbReference type="PROSITE" id="PS50082">
    <property type="entry name" value="WD_REPEATS_2"/>
    <property type="match status" value="11"/>
</dbReference>
<evidence type="ECO:0000256" key="2">
    <source>
        <dbReference type="ARBA" id="ARBA00022737"/>
    </source>
</evidence>
<feature type="region of interest" description="Disordered" evidence="4">
    <location>
        <begin position="2241"/>
        <end position="2277"/>
    </location>
</feature>
<dbReference type="SUPFAM" id="SSF50978">
    <property type="entry name" value="WD40 repeat-like"/>
    <property type="match status" value="3"/>
</dbReference>
<dbReference type="InterPro" id="IPR036465">
    <property type="entry name" value="vWFA_dom_sf"/>
</dbReference>
<evidence type="ECO:0000256" key="3">
    <source>
        <dbReference type="PROSITE-ProRule" id="PRU00221"/>
    </source>
</evidence>
<feature type="region of interest" description="Disordered" evidence="4">
    <location>
        <begin position="603"/>
        <end position="624"/>
    </location>
</feature>
<dbReference type="Pfam" id="PF19334">
    <property type="entry name" value="DUF5920"/>
    <property type="match status" value="1"/>
</dbReference>
<feature type="repeat" description="WD" evidence="3">
    <location>
        <begin position="1864"/>
        <end position="1905"/>
    </location>
</feature>
<dbReference type="SUPFAM" id="SSF52540">
    <property type="entry name" value="P-loop containing nucleoside triphosphate hydrolases"/>
    <property type="match status" value="1"/>
</dbReference>